<dbReference type="InterPro" id="IPR027417">
    <property type="entry name" value="P-loop_NTPase"/>
</dbReference>
<gene>
    <name evidence="3" type="ORF">CPB84DRAFT_1747191</name>
</gene>
<name>A0A9P5TNM3_GYMJU</name>
<dbReference type="Pfam" id="PF24883">
    <property type="entry name" value="NPHP3_N"/>
    <property type="match status" value="1"/>
</dbReference>
<reference evidence="3" key="1">
    <citation type="submission" date="2020-11" db="EMBL/GenBank/DDBJ databases">
        <authorList>
            <consortium name="DOE Joint Genome Institute"/>
            <person name="Ahrendt S."/>
            <person name="Riley R."/>
            <person name="Andreopoulos W."/>
            <person name="LaButti K."/>
            <person name="Pangilinan J."/>
            <person name="Ruiz-duenas F.J."/>
            <person name="Barrasa J.M."/>
            <person name="Sanchez-Garcia M."/>
            <person name="Camarero S."/>
            <person name="Miyauchi S."/>
            <person name="Serrano A."/>
            <person name="Linde D."/>
            <person name="Babiker R."/>
            <person name="Drula E."/>
            <person name="Ayuso-Fernandez I."/>
            <person name="Pacheco R."/>
            <person name="Padilla G."/>
            <person name="Ferreira P."/>
            <person name="Barriuso J."/>
            <person name="Kellner H."/>
            <person name="Castanera R."/>
            <person name="Alfaro M."/>
            <person name="Ramirez L."/>
            <person name="Pisabarro A.G."/>
            <person name="Kuo A."/>
            <person name="Tritt A."/>
            <person name="Lipzen A."/>
            <person name="He G."/>
            <person name="Yan M."/>
            <person name="Ng V."/>
            <person name="Cullen D."/>
            <person name="Martin F."/>
            <person name="Rosso M.-N."/>
            <person name="Henrissat B."/>
            <person name="Hibbett D."/>
            <person name="Martinez A.T."/>
            <person name="Grigoriev I.V."/>
        </authorList>
    </citation>
    <scope>NUCLEOTIDE SEQUENCE</scope>
    <source>
        <strain evidence="3">AH 44721</strain>
    </source>
</reference>
<feature type="domain" description="Nephrocystin 3-like N-terminal" evidence="2">
    <location>
        <begin position="72"/>
        <end position="232"/>
    </location>
</feature>
<dbReference type="EMBL" id="JADNYJ010000043">
    <property type="protein sequence ID" value="KAF8901189.1"/>
    <property type="molecule type" value="Genomic_DNA"/>
</dbReference>
<dbReference type="OrthoDB" id="3050739at2759"/>
<accession>A0A9P5TNM3</accession>
<keyword evidence="1" id="KW-0677">Repeat</keyword>
<comment type="caution">
    <text evidence="3">The sequence shown here is derived from an EMBL/GenBank/DDBJ whole genome shotgun (WGS) entry which is preliminary data.</text>
</comment>
<dbReference type="Gene3D" id="3.40.50.300">
    <property type="entry name" value="P-loop containing nucleotide triphosphate hydrolases"/>
    <property type="match status" value="1"/>
</dbReference>
<evidence type="ECO:0000259" key="2">
    <source>
        <dbReference type="Pfam" id="PF24883"/>
    </source>
</evidence>
<keyword evidence="4" id="KW-1185">Reference proteome</keyword>
<sequence>MDNLDVFQTPGANISISGGTFIGIAGDVHTHYTNFAPSIPGDRASEAIYDSAELSGASTCHPNTRVRIQKMILDWIEGGDPRYSVFWLHGRVGEGKTSIMRSVAHTLIPYGNGDVPTFFFGRGKGKREQSQYLFLTLAQQLMPRISGLWEHLNEIMIEKPTLPSSSMDSQVRSLFIDAFQRLEQSTALAPQVILIDGLDECNSETDQQTILRLIGEMITVHALPLLFIIASRPEPHIREMFEGDVLYPITLQATISEDPSSLQDIETFLRQKFGEIYKRKSRLIDRIQGSRWPGDDVIEVLVHRSSGQFIYASTIIKFIDDKFSRPDDQLNVILSPQLLDRKAFSVLDSLYLQILSAYPDDKIADLKRLLGFIITLSRSSGSLLEDLLQVRHGEVELTLGGLHSVLSGITPTRRASDGRTATLEKFDDLRSWSDFTRTVRRMNVIPRLFTSFDPDLDVTHASFIDFLLDPSRSGPYHIDLGDYDFPIATATFTMMSRSILSSLHGIYQLPFSVETVMAMESILFYHLARLPSPPQRVLNEIYEVEEAFHQLNLLPGSPIPVESFVGIDLLITVTHLLDLVKDYNLMRAFGRLQ</sequence>
<organism evidence="3 4">
    <name type="scientific">Gymnopilus junonius</name>
    <name type="common">Spectacular rustgill mushroom</name>
    <name type="synonym">Gymnopilus spectabilis subsp. junonius</name>
    <dbReference type="NCBI Taxonomy" id="109634"/>
    <lineage>
        <taxon>Eukaryota</taxon>
        <taxon>Fungi</taxon>
        <taxon>Dikarya</taxon>
        <taxon>Basidiomycota</taxon>
        <taxon>Agaricomycotina</taxon>
        <taxon>Agaricomycetes</taxon>
        <taxon>Agaricomycetidae</taxon>
        <taxon>Agaricales</taxon>
        <taxon>Agaricineae</taxon>
        <taxon>Hymenogastraceae</taxon>
        <taxon>Gymnopilus</taxon>
    </lineage>
</organism>
<dbReference type="InterPro" id="IPR056884">
    <property type="entry name" value="NPHP3-like_N"/>
</dbReference>
<evidence type="ECO:0000313" key="4">
    <source>
        <dbReference type="Proteomes" id="UP000724874"/>
    </source>
</evidence>
<proteinExistence type="predicted"/>
<evidence type="ECO:0000256" key="1">
    <source>
        <dbReference type="ARBA" id="ARBA00022737"/>
    </source>
</evidence>
<protein>
    <recommendedName>
        <fullName evidence="2">Nephrocystin 3-like N-terminal domain-containing protein</fullName>
    </recommendedName>
</protein>
<dbReference type="Proteomes" id="UP000724874">
    <property type="component" value="Unassembled WGS sequence"/>
</dbReference>
<dbReference type="AlphaFoldDB" id="A0A9P5TNM3"/>
<dbReference type="PANTHER" id="PTHR10039">
    <property type="entry name" value="AMELOGENIN"/>
    <property type="match status" value="1"/>
</dbReference>
<dbReference type="PANTHER" id="PTHR10039:SF17">
    <property type="entry name" value="FUNGAL STAND N-TERMINAL GOODBYE DOMAIN-CONTAINING PROTEIN-RELATED"/>
    <property type="match status" value="1"/>
</dbReference>
<dbReference type="SUPFAM" id="SSF52540">
    <property type="entry name" value="P-loop containing nucleoside triphosphate hydrolases"/>
    <property type="match status" value="1"/>
</dbReference>
<evidence type="ECO:0000313" key="3">
    <source>
        <dbReference type="EMBL" id="KAF8901189.1"/>
    </source>
</evidence>